<evidence type="ECO:0000313" key="2">
    <source>
        <dbReference type="Proteomes" id="UP001215827"/>
    </source>
</evidence>
<dbReference type="CDD" id="cd05483">
    <property type="entry name" value="retropepsin_like_bacteria"/>
    <property type="match status" value="1"/>
</dbReference>
<dbReference type="EMBL" id="CP121106">
    <property type="protein sequence ID" value="WFL78189.1"/>
    <property type="molecule type" value="Genomic_DNA"/>
</dbReference>
<gene>
    <name evidence="1" type="ORF">P7228_03765</name>
</gene>
<dbReference type="InterPro" id="IPR021109">
    <property type="entry name" value="Peptidase_aspartic_dom_sf"/>
</dbReference>
<sequence length="315" mass="34975">MSNLWLGAILPFMLIGPLHSEADQQAVSPDLSNPETETLAIEEDRNRRYTIPVTIQGVGPFDFMIDTGSQATAVTYHVTDRLPFESLGKATLVGMASRRTVDLVELDNLRIGNQVIHNVAAPVLEKEHVGAEGIIGLDSLQDFRVLLDFRNETITVEDVSSKSSRRGYEIIVRARHKLGQLLITDALVDGVKTVVIIDTGAQASMGNIALREKIRARREHEVETMDVNGVKLMANYFLARSLEIQGMELTDVPITYADTPAFEALGLQDTPVLSLGMEHLKLFDRISIDFSNSRIMFDLPGRKRWRSSDATASRM</sequence>
<dbReference type="RefSeq" id="WP_278016879.1">
    <property type="nucleotide sequence ID" value="NZ_CP121106.1"/>
</dbReference>
<dbReference type="InterPro" id="IPR034122">
    <property type="entry name" value="Retropepsin-like_bacterial"/>
</dbReference>
<dbReference type="SUPFAM" id="SSF50630">
    <property type="entry name" value="Acid proteases"/>
    <property type="match status" value="2"/>
</dbReference>
<evidence type="ECO:0000313" key="1">
    <source>
        <dbReference type="EMBL" id="WFL78189.1"/>
    </source>
</evidence>
<dbReference type="Gene3D" id="2.40.70.10">
    <property type="entry name" value="Acid Proteases"/>
    <property type="match status" value="2"/>
</dbReference>
<organism evidence="1 2">
    <name type="scientific">Altererythrobacter arenosus</name>
    <dbReference type="NCBI Taxonomy" id="3032592"/>
    <lineage>
        <taxon>Bacteria</taxon>
        <taxon>Pseudomonadati</taxon>
        <taxon>Pseudomonadota</taxon>
        <taxon>Alphaproteobacteria</taxon>
        <taxon>Sphingomonadales</taxon>
        <taxon>Erythrobacteraceae</taxon>
        <taxon>Altererythrobacter</taxon>
    </lineage>
</organism>
<name>A0ABY8FT47_9SPHN</name>
<protein>
    <submittedName>
        <fullName evidence="1">Aspartyl protease family protein</fullName>
    </submittedName>
</protein>
<reference evidence="1 2" key="1">
    <citation type="submission" date="2023-03" db="EMBL/GenBank/DDBJ databases">
        <title>Altererythrobacter sp. CAU 1644 isolated from sand.</title>
        <authorList>
            <person name="Kim W."/>
        </authorList>
    </citation>
    <scope>NUCLEOTIDE SEQUENCE [LARGE SCALE GENOMIC DNA]</scope>
    <source>
        <strain evidence="1 2">CAU 1644</strain>
    </source>
</reference>
<keyword evidence="2" id="KW-1185">Reference proteome</keyword>
<dbReference type="Pfam" id="PF13650">
    <property type="entry name" value="Asp_protease_2"/>
    <property type="match status" value="2"/>
</dbReference>
<dbReference type="GO" id="GO:0008233">
    <property type="term" value="F:peptidase activity"/>
    <property type="evidence" value="ECO:0007669"/>
    <property type="project" value="UniProtKB-KW"/>
</dbReference>
<keyword evidence="1" id="KW-0645">Protease</keyword>
<accession>A0ABY8FT47</accession>
<dbReference type="Proteomes" id="UP001215827">
    <property type="component" value="Chromosome"/>
</dbReference>
<dbReference type="GO" id="GO:0006508">
    <property type="term" value="P:proteolysis"/>
    <property type="evidence" value="ECO:0007669"/>
    <property type="project" value="UniProtKB-KW"/>
</dbReference>
<keyword evidence="1" id="KW-0378">Hydrolase</keyword>
<proteinExistence type="predicted"/>